<dbReference type="RefSeq" id="WP_167097581.1">
    <property type="nucleotide sequence ID" value="NZ_JAANOU010000001.1"/>
</dbReference>
<dbReference type="EMBL" id="JAANOU010000001">
    <property type="protein sequence ID" value="NIH81388.1"/>
    <property type="molecule type" value="Genomic_DNA"/>
</dbReference>
<dbReference type="InterPro" id="IPR046134">
    <property type="entry name" value="DUF6131"/>
</dbReference>
<feature type="transmembrane region" description="Helical" evidence="1">
    <location>
        <begin position="6"/>
        <end position="37"/>
    </location>
</feature>
<keyword evidence="3" id="KW-1185">Reference proteome</keyword>
<gene>
    <name evidence="2" type="ORF">FHX46_003918</name>
</gene>
<sequence>MIVLGVILLIVGLLTSINIIWTIGIVLLVVGAVLAILGSTGRKVGGRAHWY</sequence>
<evidence type="ECO:0000256" key="1">
    <source>
        <dbReference type="SAM" id="Phobius"/>
    </source>
</evidence>
<keyword evidence="1" id="KW-0472">Membrane</keyword>
<accession>A0ABX0SXX9</accession>
<dbReference type="Pfam" id="PF19626">
    <property type="entry name" value="DUF6131"/>
    <property type="match status" value="1"/>
</dbReference>
<name>A0ABX0SXX9_9PSEU</name>
<protein>
    <submittedName>
        <fullName evidence="2">Uncharacterized membrane protein HdeD (DUF308 family)</fullName>
    </submittedName>
</protein>
<evidence type="ECO:0000313" key="3">
    <source>
        <dbReference type="Proteomes" id="UP000754495"/>
    </source>
</evidence>
<keyword evidence="1" id="KW-1133">Transmembrane helix</keyword>
<keyword evidence="1" id="KW-0812">Transmembrane</keyword>
<evidence type="ECO:0000313" key="2">
    <source>
        <dbReference type="EMBL" id="NIH81388.1"/>
    </source>
</evidence>
<dbReference type="Proteomes" id="UP000754495">
    <property type="component" value="Unassembled WGS sequence"/>
</dbReference>
<comment type="caution">
    <text evidence="2">The sequence shown here is derived from an EMBL/GenBank/DDBJ whole genome shotgun (WGS) entry which is preliminary data.</text>
</comment>
<reference evidence="2 3" key="1">
    <citation type="submission" date="2020-03" db="EMBL/GenBank/DDBJ databases">
        <title>Sequencing the genomes of 1000 actinobacteria strains.</title>
        <authorList>
            <person name="Klenk H.-P."/>
        </authorList>
    </citation>
    <scope>NUCLEOTIDE SEQUENCE [LARGE SCALE GENOMIC DNA]</scope>
    <source>
        <strain evidence="2 3">DSM 45668</strain>
    </source>
</reference>
<organism evidence="2 3">
    <name type="scientific">Amycolatopsis viridis</name>
    <dbReference type="NCBI Taxonomy" id="185678"/>
    <lineage>
        <taxon>Bacteria</taxon>
        <taxon>Bacillati</taxon>
        <taxon>Actinomycetota</taxon>
        <taxon>Actinomycetes</taxon>
        <taxon>Pseudonocardiales</taxon>
        <taxon>Pseudonocardiaceae</taxon>
        <taxon>Amycolatopsis</taxon>
    </lineage>
</organism>
<proteinExistence type="predicted"/>